<dbReference type="Pfam" id="PF05651">
    <property type="entry name" value="Diacid_rec"/>
    <property type="match status" value="1"/>
</dbReference>
<evidence type="ECO:0000259" key="2">
    <source>
        <dbReference type="Pfam" id="PF05651"/>
    </source>
</evidence>
<dbReference type="EMBL" id="QROY01000021">
    <property type="protein sequence ID" value="RHL64724.1"/>
    <property type="molecule type" value="Genomic_DNA"/>
</dbReference>
<evidence type="ECO:0000256" key="1">
    <source>
        <dbReference type="ARBA" id="ARBA00006754"/>
    </source>
</evidence>
<comment type="caution">
    <text evidence="5">The sequence shown here is derived from an EMBL/GenBank/DDBJ whole genome shotgun (WGS) entry which is preliminary data.</text>
</comment>
<dbReference type="Pfam" id="PF17853">
    <property type="entry name" value="GGDEF_2"/>
    <property type="match status" value="1"/>
</dbReference>
<evidence type="ECO:0000259" key="4">
    <source>
        <dbReference type="Pfam" id="PF17853"/>
    </source>
</evidence>
<dbReference type="Proteomes" id="UP000284794">
    <property type="component" value="Unassembled WGS sequence"/>
</dbReference>
<dbReference type="Gene3D" id="1.10.10.2840">
    <property type="entry name" value="PucR C-terminal helix-turn-helix domain"/>
    <property type="match status" value="1"/>
</dbReference>
<dbReference type="InterPro" id="IPR025736">
    <property type="entry name" value="PucR_C-HTH_dom"/>
</dbReference>
<dbReference type="Pfam" id="PF13556">
    <property type="entry name" value="HTH_30"/>
    <property type="match status" value="1"/>
</dbReference>
<feature type="domain" description="Putative sugar diacid recognition" evidence="2">
    <location>
        <begin position="28"/>
        <end position="159"/>
    </location>
</feature>
<feature type="domain" description="PucR C-terminal helix-turn-helix" evidence="3">
    <location>
        <begin position="341"/>
        <end position="394"/>
    </location>
</feature>
<protein>
    <submittedName>
        <fullName evidence="5">Transcriptional regulator</fullName>
    </submittedName>
</protein>
<dbReference type="InterPro" id="IPR008599">
    <property type="entry name" value="Diacid_rec"/>
</dbReference>
<dbReference type="InterPro" id="IPR041522">
    <property type="entry name" value="CdaR_GGDEF"/>
</dbReference>
<dbReference type="EMBL" id="QSIS01000024">
    <property type="protein sequence ID" value="RHD05191.1"/>
    <property type="molecule type" value="Genomic_DNA"/>
</dbReference>
<comment type="similarity">
    <text evidence="1">Belongs to the CdaR family.</text>
</comment>
<dbReference type="InterPro" id="IPR051448">
    <property type="entry name" value="CdaR-like_regulators"/>
</dbReference>
<accession>A0A414D6D8</accession>
<feature type="domain" description="CdaR GGDEF-like" evidence="4">
    <location>
        <begin position="167"/>
        <end position="288"/>
    </location>
</feature>
<dbReference type="AlphaFoldDB" id="A0A414D6D8"/>
<evidence type="ECO:0000259" key="3">
    <source>
        <dbReference type="Pfam" id="PF13556"/>
    </source>
</evidence>
<reference evidence="7 8" key="1">
    <citation type="submission" date="2018-08" db="EMBL/GenBank/DDBJ databases">
        <title>A genome reference for cultivated species of the human gut microbiota.</title>
        <authorList>
            <person name="Zou Y."/>
            <person name="Xue W."/>
            <person name="Luo G."/>
        </authorList>
    </citation>
    <scope>NUCLEOTIDE SEQUENCE [LARGE SCALE GENOMIC DNA]</scope>
    <source>
        <strain evidence="6 8">AF36-7BH</strain>
        <strain evidence="5 7">AM32-2AC</strain>
    </source>
</reference>
<gene>
    <name evidence="6" type="ORF">DW007_15085</name>
    <name evidence="5" type="ORF">DW811_13345</name>
</gene>
<dbReference type="InterPro" id="IPR042070">
    <property type="entry name" value="PucR_C-HTH_sf"/>
</dbReference>
<evidence type="ECO:0000313" key="5">
    <source>
        <dbReference type="EMBL" id="RHD05191.1"/>
    </source>
</evidence>
<sequence length="414" mass="47880">MVQYYIERICDGIRHILMKKEIRVMHISKNSATQIVEEISKLVKQNINLMDETGHIIASRDKSRIGDFHYGAYKIISENLEEYYIDEDDLSKGIKKGINLPLELDGGIVGVIGMTGGYEEVITSGKLLKKMTEILLMESRANYRQLMNKRVRNAFYEEWLINGGYKNADLEDRGMALGIDINKPRRVFIASIDELDNLKDSQQGQSQIAKFENDVDVFLKRNNYKMHFRNASRQIIIIDNMDTEDVVKFAEELAGYVWEKDKFELNIGIDSAQSYDMHEAYVEAHRAWTAAAEKHEQIICYEDISLELLISNVPTEIKLEYLKKVFKDMDYNDICENIALMKAYFNAQGSIQKAADNLYIHKNTLQYRISKLKEITGLDVRKPTESPALYLAYIITDELINEKYDLPLLLHNTK</sequence>
<dbReference type="PANTHER" id="PTHR33744:SF16">
    <property type="entry name" value="CARBOHYDRATE DIACID REGULATOR"/>
    <property type="match status" value="1"/>
</dbReference>
<evidence type="ECO:0000313" key="7">
    <source>
        <dbReference type="Proteomes" id="UP000284794"/>
    </source>
</evidence>
<dbReference type="Proteomes" id="UP000285201">
    <property type="component" value="Unassembled WGS sequence"/>
</dbReference>
<dbReference type="PANTHER" id="PTHR33744">
    <property type="entry name" value="CARBOHYDRATE DIACID REGULATOR"/>
    <property type="match status" value="1"/>
</dbReference>
<evidence type="ECO:0000313" key="8">
    <source>
        <dbReference type="Proteomes" id="UP000285201"/>
    </source>
</evidence>
<organism evidence="5 7">
    <name type="scientific">Lachnospira eligens</name>
    <dbReference type="NCBI Taxonomy" id="39485"/>
    <lineage>
        <taxon>Bacteria</taxon>
        <taxon>Bacillati</taxon>
        <taxon>Bacillota</taxon>
        <taxon>Clostridia</taxon>
        <taxon>Lachnospirales</taxon>
        <taxon>Lachnospiraceae</taxon>
        <taxon>Lachnospira</taxon>
    </lineage>
</organism>
<name>A0A414D6D8_9FIRM</name>
<evidence type="ECO:0000313" key="6">
    <source>
        <dbReference type="EMBL" id="RHL64724.1"/>
    </source>
</evidence>
<proteinExistence type="inferred from homology"/>